<keyword evidence="3" id="KW-1185">Reference proteome</keyword>
<feature type="domain" description="SHS2" evidence="1">
    <location>
        <begin position="17"/>
        <end position="185"/>
    </location>
</feature>
<dbReference type="STRING" id="1123392.GCA_000376425_00734"/>
<dbReference type="PANTHER" id="PTHR32432">
    <property type="entry name" value="CELL DIVISION PROTEIN FTSA-RELATED"/>
    <property type="match status" value="1"/>
</dbReference>
<dbReference type="eggNOG" id="COG4972">
    <property type="taxonomic scope" value="Bacteria"/>
</dbReference>
<reference evidence="2 3" key="1">
    <citation type="journal article" date="2015" name="Appl. Environ. Microbiol.">
        <title>Aerobic and Anaerobic Thiosulfate Oxidation by a Cold-Adapted, Subglacial Chemoautotroph.</title>
        <authorList>
            <person name="Harrold Z.R."/>
            <person name="Skidmore M.L."/>
            <person name="Hamilton T.L."/>
            <person name="Desch L."/>
            <person name="Amada K."/>
            <person name="van Gelder W."/>
            <person name="Glover K."/>
            <person name="Roden E.E."/>
            <person name="Boyd E.S."/>
        </authorList>
    </citation>
    <scope>NUCLEOTIDE SEQUENCE [LARGE SCALE GENOMIC DNA]</scope>
    <source>
        <strain evidence="2 3">RG</strain>
    </source>
</reference>
<evidence type="ECO:0000259" key="1">
    <source>
        <dbReference type="SMART" id="SM00842"/>
    </source>
</evidence>
<dbReference type="AlphaFoldDB" id="A0A106BQP3"/>
<dbReference type="NCBIfam" id="TIGR01175">
    <property type="entry name" value="pilM"/>
    <property type="match status" value="1"/>
</dbReference>
<dbReference type="SUPFAM" id="SSF53067">
    <property type="entry name" value="Actin-like ATPase domain"/>
    <property type="match status" value="2"/>
</dbReference>
<dbReference type="InterPro" id="IPR005883">
    <property type="entry name" value="PilM"/>
</dbReference>
<dbReference type="PRINTS" id="PR00301">
    <property type="entry name" value="HEATSHOCK70"/>
</dbReference>
<dbReference type="InterPro" id="IPR043129">
    <property type="entry name" value="ATPase_NBD"/>
</dbReference>
<dbReference type="InterPro" id="IPR003494">
    <property type="entry name" value="SHS2_FtsA"/>
</dbReference>
<dbReference type="Gene3D" id="3.30.1490.300">
    <property type="match status" value="1"/>
</dbReference>
<dbReference type="OrthoDB" id="9773403at2"/>
<dbReference type="CDD" id="cd24049">
    <property type="entry name" value="ASKHA_NBD_PilM"/>
    <property type="match status" value="1"/>
</dbReference>
<dbReference type="PANTHER" id="PTHR32432:SF3">
    <property type="entry name" value="ETHANOLAMINE UTILIZATION PROTEIN EUTJ"/>
    <property type="match status" value="1"/>
</dbReference>
<dbReference type="GO" id="GO:0051301">
    <property type="term" value="P:cell division"/>
    <property type="evidence" value="ECO:0007669"/>
    <property type="project" value="InterPro"/>
</dbReference>
<gene>
    <name evidence="2" type="ORF">ABW22_05480</name>
</gene>
<evidence type="ECO:0000313" key="2">
    <source>
        <dbReference type="EMBL" id="KVW96882.1"/>
    </source>
</evidence>
<dbReference type="Pfam" id="PF11104">
    <property type="entry name" value="PilM_2"/>
    <property type="match status" value="1"/>
</dbReference>
<dbReference type="InterPro" id="IPR050696">
    <property type="entry name" value="FtsA/MreB"/>
</dbReference>
<dbReference type="PATRIC" id="fig|36861.3.peg.557"/>
<evidence type="ECO:0000313" key="3">
    <source>
        <dbReference type="Proteomes" id="UP000064243"/>
    </source>
</evidence>
<proteinExistence type="predicted"/>
<organism evidence="2 3">
    <name type="scientific">Thiobacillus denitrificans</name>
    <dbReference type="NCBI Taxonomy" id="36861"/>
    <lineage>
        <taxon>Bacteria</taxon>
        <taxon>Pseudomonadati</taxon>
        <taxon>Pseudomonadota</taxon>
        <taxon>Betaproteobacteria</taxon>
        <taxon>Nitrosomonadales</taxon>
        <taxon>Thiobacillaceae</taxon>
        <taxon>Thiobacillus</taxon>
    </lineage>
</organism>
<dbReference type="Proteomes" id="UP000064243">
    <property type="component" value="Unassembled WGS sequence"/>
</dbReference>
<dbReference type="PIRSF" id="PIRSF019169">
    <property type="entry name" value="PilM"/>
    <property type="match status" value="1"/>
</dbReference>
<dbReference type="SMART" id="SM00842">
    <property type="entry name" value="FtsA"/>
    <property type="match status" value="1"/>
</dbReference>
<dbReference type="Gene3D" id="3.30.420.40">
    <property type="match status" value="2"/>
</dbReference>
<protein>
    <submittedName>
        <fullName evidence="2">Pilus assembly protein PilM</fullName>
    </submittedName>
</protein>
<dbReference type="EMBL" id="LDUG01000018">
    <property type="protein sequence ID" value="KVW96882.1"/>
    <property type="molecule type" value="Genomic_DNA"/>
</dbReference>
<comment type="caution">
    <text evidence="2">The sequence shown here is derived from an EMBL/GenBank/DDBJ whole genome shotgun (WGS) entry which is preliminary data.</text>
</comment>
<name>A0A106BQP3_THIDE</name>
<accession>A0A106BQP3</accession>
<sequence>MHLNINLDWLSAKGLPILGLDISTTAVKLVELSDAGKGMLRVEHYVIEPLPKDAVTDGNITNLDQVADTLRTAWKNLGTRVKNVALALPSSAVITKKILVPASLSGLDLENQVEAEANQAIPFSLDEVNLDFQVLGESPGSPDDVQVLLAAAHKEKVEDRVAVVEAAGLKALIMDVESFATQTAYEQIAHLLPNSGAGQTVAIIDVGAQNMHINILHDNEPVYLREHGFGGNQLNNEISRRYGMTNEEADSAKRRGTLPESYDMEVLQPYSETLAMEIGRALQLFTTSTQYRKVDQILLAGGGAMIPGIDEVVGQRTGTPTMVVNPFANMAVGSKIRPQALTADAPSLFVACGLAMRRFDPQ</sequence>
<dbReference type="RefSeq" id="WP_059752925.1">
    <property type="nucleotide sequence ID" value="NZ_LDUG01000018.1"/>
</dbReference>